<dbReference type="AlphaFoldDB" id="A0A4Y1ZW50"/>
<comment type="caution">
    <text evidence="2">The sequence shown here is derived from an EMBL/GenBank/DDBJ whole genome shotgun (WGS) entry which is preliminary data.</text>
</comment>
<protein>
    <submittedName>
        <fullName evidence="2">Uncharacterized protein</fullName>
    </submittedName>
</protein>
<proteinExistence type="predicted"/>
<dbReference type="EMBL" id="BGPR01078300">
    <property type="protein sequence ID" value="GBL69750.1"/>
    <property type="molecule type" value="Genomic_DNA"/>
</dbReference>
<evidence type="ECO:0000313" key="3">
    <source>
        <dbReference type="Proteomes" id="UP000499080"/>
    </source>
</evidence>
<name>A0A4Y1ZW50_ARAVE</name>
<reference evidence="2 3" key="1">
    <citation type="journal article" date="2019" name="Sci. Rep.">
        <title>Orb-weaving spider Araneus ventricosus genome elucidates the spidroin gene catalogue.</title>
        <authorList>
            <person name="Kono N."/>
            <person name="Nakamura H."/>
            <person name="Ohtoshi R."/>
            <person name="Moran D.A.P."/>
            <person name="Shinohara A."/>
            <person name="Yoshida Y."/>
            <person name="Fujiwara M."/>
            <person name="Mori M."/>
            <person name="Tomita M."/>
            <person name="Arakawa K."/>
        </authorList>
    </citation>
    <scope>NUCLEOTIDE SEQUENCE [LARGE SCALE GENOMIC DNA]</scope>
</reference>
<sequence>CKIPSCASILHFSAEEFITASLLSTTQVQAPLLPFKLFIRILPSDPLQAMERSRGKNGPPQSQVVSLSPHHLSNCSADCY</sequence>
<keyword evidence="3" id="KW-1185">Reference proteome</keyword>
<evidence type="ECO:0000256" key="1">
    <source>
        <dbReference type="SAM" id="MobiDB-lite"/>
    </source>
</evidence>
<feature type="region of interest" description="Disordered" evidence="1">
    <location>
        <begin position="49"/>
        <end position="80"/>
    </location>
</feature>
<feature type="compositionally biased region" description="Polar residues" evidence="1">
    <location>
        <begin position="59"/>
        <end position="80"/>
    </location>
</feature>
<organism evidence="2 3">
    <name type="scientific">Araneus ventricosus</name>
    <name type="common">Orbweaver spider</name>
    <name type="synonym">Epeira ventricosa</name>
    <dbReference type="NCBI Taxonomy" id="182803"/>
    <lineage>
        <taxon>Eukaryota</taxon>
        <taxon>Metazoa</taxon>
        <taxon>Ecdysozoa</taxon>
        <taxon>Arthropoda</taxon>
        <taxon>Chelicerata</taxon>
        <taxon>Arachnida</taxon>
        <taxon>Araneae</taxon>
        <taxon>Araneomorphae</taxon>
        <taxon>Entelegynae</taxon>
        <taxon>Araneoidea</taxon>
        <taxon>Araneidae</taxon>
        <taxon>Araneus</taxon>
    </lineage>
</organism>
<evidence type="ECO:0000313" key="2">
    <source>
        <dbReference type="EMBL" id="GBL69750.1"/>
    </source>
</evidence>
<accession>A0A4Y1ZW50</accession>
<feature type="non-terminal residue" evidence="2">
    <location>
        <position position="1"/>
    </location>
</feature>
<gene>
    <name evidence="2" type="ORF">AVEN_24541_1</name>
</gene>
<dbReference type="Proteomes" id="UP000499080">
    <property type="component" value="Unassembled WGS sequence"/>
</dbReference>